<proteinExistence type="predicted"/>
<dbReference type="FunFam" id="3.30.200.20:FF:000035">
    <property type="entry name" value="Serine/threonine protein kinase Stk1"/>
    <property type="match status" value="1"/>
</dbReference>
<feature type="compositionally biased region" description="Basic and acidic residues" evidence="9">
    <location>
        <begin position="335"/>
        <end position="353"/>
    </location>
</feature>
<evidence type="ECO:0000313" key="14">
    <source>
        <dbReference type="Proteomes" id="UP000549971"/>
    </source>
</evidence>
<dbReference type="Gene3D" id="3.30.10.20">
    <property type="match status" value="4"/>
</dbReference>
<dbReference type="InterPro" id="IPR011009">
    <property type="entry name" value="Kinase-like_dom_sf"/>
</dbReference>
<keyword evidence="10" id="KW-0472">Membrane</keyword>
<gene>
    <name evidence="13" type="ORF">HDA39_000996</name>
</gene>
<dbReference type="GO" id="GO:0045717">
    <property type="term" value="P:negative regulation of fatty acid biosynthetic process"/>
    <property type="evidence" value="ECO:0007669"/>
    <property type="project" value="UniProtKB-ARBA"/>
</dbReference>
<comment type="caution">
    <text evidence="13">The sequence shown here is derived from an EMBL/GenBank/DDBJ whole genome shotgun (WGS) entry which is preliminary data.</text>
</comment>
<dbReference type="SMART" id="SM00740">
    <property type="entry name" value="PASTA"/>
    <property type="match status" value="4"/>
</dbReference>
<keyword evidence="6" id="KW-0067">ATP-binding</keyword>
<dbReference type="InterPro" id="IPR000719">
    <property type="entry name" value="Prot_kinase_dom"/>
</dbReference>
<keyword evidence="3 13" id="KW-0808">Transferase</keyword>
<evidence type="ECO:0000256" key="5">
    <source>
        <dbReference type="ARBA" id="ARBA00022777"/>
    </source>
</evidence>
<keyword evidence="10" id="KW-1133">Transmembrane helix</keyword>
<dbReference type="CDD" id="cd06577">
    <property type="entry name" value="PASTA_pknB"/>
    <property type="match status" value="4"/>
</dbReference>
<comment type="catalytic activity">
    <reaction evidence="7">
        <text>L-threonyl-[protein] + ATP = O-phospho-L-threonyl-[protein] + ADP + H(+)</text>
        <dbReference type="Rhea" id="RHEA:46608"/>
        <dbReference type="Rhea" id="RHEA-COMP:11060"/>
        <dbReference type="Rhea" id="RHEA-COMP:11605"/>
        <dbReference type="ChEBI" id="CHEBI:15378"/>
        <dbReference type="ChEBI" id="CHEBI:30013"/>
        <dbReference type="ChEBI" id="CHEBI:30616"/>
        <dbReference type="ChEBI" id="CHEBI:61977"/>
        <dbReference type="ChEBI" id="CHEBI:456216"/>
        <dbReference type="EC" id="2.7.11.1"/>
    </reaction>
</comment>
<dbReference type="Gene3D" id="3.30.200.20">
    <property type="entry name" value="Phosphorylase Kinase, domain 1"/>
    <property type="match status" value="1"/>
</dbReference>
<dbReference type="PANTHER" id="PTHR43289">
    <property type="entry name" value="MITOGEN-ACTIVATED PROTEIN KINASE KINASE KINASE 20-RELATED"/>
    <property type="match status" value="1"/>
</dbReference>
<sequence>MTDDVDTQVGDRLVGRVLDGRYRVGARVAKGGMATVYEALDMRLDRVVALKVMHLGMGDDAEFGRRFVAEARAAAKLSHPNVVAVFDQGEDDGTLFLAMEYVPGRTLRDVIREHGPLSPARALDLLMPVLSALSAAHDAGIVHRDIKPENVLISHDGTVKVADFGLARAVTTTGQTATQGLLMGTVSYLAPELVTDGSADARSDVYSSGILLYELLTGAKPHTGETPIQVAYAHVHADVPAPSLLEPSIPPYVDALVQRATARDRDLRPADARVLSRQVRRVRSALEEGLPDDPELTGDLTVPLQAMRQETEWDDDGYTRGSGYVEHTPVRRLEPTNGRRHEYQRRPEPRHNDTMIVPRDPAPSSRVGQAGPRKGRGLIALIAVLALAIGVGTAGWYYGIHRYTETPLLLNLSAADASARAGEAGLKTTIANQDFSEDVPRGQVMGTSPAPGDRIRKEGEVGLTVSKGPERYRVPQLKGLDQEAAKLALDAIRLVTGKVTTTYNETVAAGKVITFTPKLNTVMKPGNTVNLWVSLGKRPITVPDLTGKPFQSANRSLRKAGFVVERTDAYDPKVPAGSVVSQTPNNGTLFAKDKVQVVVSKGPPLVEVPNVRRKGLADAQKILTEAGFKVKVEQAPFHLGLNLVAGQNPAAGKQAQPGTTIIVTIV</sequence>
<dbReference type="Proteomes" id="UP000549971">
    <property type="component" value="Unassembled WGS sequence"/>
</dbReference>
<dbReference type="GO" id="GO:0005524">
    <property type="term" value="F:ATP binding"/>
    <property type="evidence" value="ECO:0007669"/>
    <property type="project" value="UniProtKB-KW"/>
</dbReference>
<feature type="domain" description="PASTA" evidence="12">
    <location>
        <begin position="468"/>
        <end position="535"/>
    </location>
</feature>
<feature type="transmembrane region" description="Helical" evidence="10">
    <location>
        <begin position="378"/>
        <end position="398"/>
    </location>
</feature>
<dbReference type="Pfam" id="PF00069">
    <property type="entry name" value="Pkinase"/>
    <property type="match status" value="1"/>
</dbReference>
<feature type="domain" description="PASTA" evidence="12">
    <location>
        <begin position="400"/>
        <end position="467"/>
    </location>
</feature>
<dbReference type="SUPFAM" id="SSF56112">
    <property type="entry name" value="Protein kinase-like (PK-like)"/>
    <property type="match status" value="1"/>
</dbReference>
<feature type="region of interest" description="Disordered" evidence="9">
    <location>
        <begin position="335"/>
        <end position="371"/>
    </location>
</feature>
<accession>A0A7W9J246</accession>
<organism evidence="13 14">
    <name type="scientific">Kribbella italica</name>
    <dbReference type="NCBI Taxonomy" id="1540520"/>
    <lineage>
        <taxon>Bacteria</taxon>
        <taxon>Bacillati</taxon>
        <taxon>Actinomycetota</taxon>
        <taxon>Actinomycetes</taxon>
        <taxon>Propionibacteriales</taxon>
        <taxon>Kribbellaceae</taxon>
        <taxon>Kribbella</taxon>
    </lineage>
</organism>
<reference evidence="13 14" key="1">
    <citation type="submission" date="2020-08" db="EMBL/GenBank/DDBJ databases">
        <title>Sequencing the genomes of 1000 actinobacteria strains.</title>
        <authorList>
            <person name="Klenk H.-P."/>
        </authorList>
    </citation>
    <scope>NUCLEOTIDE SEQUENCE [LARGE SCALE GENOMIC DNA]</scope>
    <source>
        <strain evidence="13 14">DSM 28967</strain>
    </source>
</reference>
<dbReference type="PANTHER" id="PTHR43289:SF34">
    <property type="entry name" value="SERINE_THREONINE-PROTEIN KINASE YBDM-RELATED"/>
    <property type="match status" value="1"/>
</dbReference>
<evidence type="ECO:0000259" key="12">
    <source>
        <dbReference type="PROSITE" id="PS51178"/>
    </source>
</evidence>
<comment type="catalytic activity">
    <reaction evidence="8">
        <text>L-seryl-[protein] + ATP = O-phospho-L-seryl-[protein] + ADP + H(+)</text>
        <dbReference type="Rhea" id="RHEA:17989"/>
        <dbReference type="Rhea" id="RHEA-COMP:9863"/>
        <dbReference type="Rhea" id="RHEA-COMP:11604"/>
        <dbReference type="ChEBI" id="CHEBI:15378"/>
        <dbReference type="ChEBI" id="CHEBI:29999"/>
        <dbReference type="ChEBI" id="CHEBI:30616"/>
        <dbReference type="ChEBI" id="CHEBI:83421"/>
        <dbReference type="ChEBI" id="CHEBI:456216"/>
        <dbReference type="EC" id="2.7.11.1"/>
    </reaction>
</comment>
<dbReference type="SMART" id="SM00220">
    <property type="entry name" value="S_TKc"/>
    <property type="match status" value="1"/>
</dbReference>
<keyword evidence="2" id="KW-0723">Serine/threonine-protein kinase</keyword>
<dbReference type="Gene3D" id="1.10.510.10">
    <property type="entry name" value="Transferase(Phosphotransferase) domain 1"/>
    <property type="match status" value="1"/>
</dbReference>
<evidence type="ECO:0000256" key="3">
    <source>
        <dbReference type="ARBA" id="ARBA00022679"/>
    </source>
</evidence>
<dbReference type="RefSeq" id="WP_184794043.1">
    <property type="nucleotide sequence ID" value="NZ_JACHMY010000001.1"/>
</dbReference>
<evidence type="ECO:0000313" key="13">
    <source>
        <dbReference type="EMBL" id="MBB5834262.1"/>
    </source>
</evidence>
<dbReference type="Pfam" id="PF03793">
    <property type="entry name" value="PASTA"/>
    <property type="match status" value="4"/>
</dbReference>
<keyword evidence="14" id="KW-1185">Reference proteome</keyword>
<protein>
    <recommendedName>
        <fullName evidence="1">non-specific serine/threonine protein kinase</fullName>
        <ecNumber evidence="1">2.7.11.1</ecNumber>
    </recommendedName>
</protein>
<feature type="domain" description="PASTA" evidence="12">
    <location>
        <begin position="536"/>
        <end position="601"/>
    </location>
</feature>
<evidence type="ECO:0000256" key="1">
    <source>
        <dbReference type="ARBA" id="ARBA00012513"/>
    </source>
</evidence>
<keyword evidence="4" id="KW-0547">Nucleotide-binding</keyword>
<feature type="domain" description="Protein kinase" evidence="11">
    <location>
        <begin position="22"/>
        <end position="286"/>
    </location>
</feature>
<evidence type="ECO:0000256" key="8">
    <source>
        <dbReference type="ARBA" id="ARBA00048679"/>
    </source>
</evidence>
<dbReference type="GO" id="GO:0004674">
    <property type="term" value="F:protein serine/threonine kinase activity"/>
    <property type="evidence" value="ECO:0007669"/>
    <property type="project" value="UniProtKB-KW"/>
</dbReference>
<dbReference type="PROSITE" id="PS00108">
    <property type="entry name" value="PROTEIN_KINASE_ST"/>
    <property type="match status" value="1"/>
</dbReference>
<evidence type="ECO:0000256" key="4">
    <source>
        <dbReference type="ARBA" id="ARBA00022741"/>
    </source>
</evidence>
<evidence type="ECO:0000256" key="10">
    <source>
        <dbReference type="SAM" id="Phobius"/>
    </source>
</evidence>
<dbReference type="PROSITE" id="PS50011">
    <property type="entry name" value="PROTEIN_KINASE_DOM"/>
    <property type="match status" value="1"/>
</dbReference>
<dbReference type="CDD" id="cd14014">
    <property type="entry name" value="STKc_PknB_like"/>
    <property type="match status" value="1"/>
</dbReference>
<dbReference type="InterPro" id="IPR008271">
    <property type="entry name" value="Ser/Thr_kinase_AS"/>
</dbReference>
<evidence type="ECO:0000259" key="11">
    <source>
        <dbReference type="PROSITE" id="PS50011"/>
    </source>
</evidence>
<dbReference type="PROSITE" id="PS51178">
    <property type="entry name" value="PASTA"/>
    <property type="match status" value="4"/>
</dbReference>
<name>A0A7W9J246_9ACTN</name>
<dbReference type="AlphaFoldDB" id="A0A7W9J246"/>
<dbReference type="EC" id="2.7.11.1" evidence="1"/>
<feature type="domain" description="PASTA" evidence="12">
    <location>
        <begin position="602"/>
        <end position="666"/>
    </location>
</feature>
<keyword evidence="10" id="KW-0812">Transmembrane</keyword>
<dbReference type="NCBIfam" id="NF033483">
    <property type="entry name" value="PknB_PASTA_kin"/>
    <property type="match status" value="1"/>
</dbReference>
<evidence type="ECO:0000256" key="7">
    <source>
        <dbReference type="ARBA" id="ARBA00047899"/>
    </source>
</evidence>
<evidence type="ECO:0000256" key="2">
    <source>
        <dbReference type="ARBA" id="ARBA00022527"/>
    </source>
</evidence>
<dbReference type="FunFam" id="1.10.510.10:FF:000021">
    <property type="entry name" value="Serine/threonine protein kinase"/>
    <property type="match status" value="1"/>
</dbReference>
<dbReference type="InterPro" id="IPR005543">
    <property type="entry name" value="PASTA_dom"/>
</dbReference>
<evidence type="ECO:0000256" key="6">
    <source>
        <dbReference type="ARBA" id="ARBA00022840"/>
    </source>
</evidence>
<evidence type="ECO:0000256" key="9">
    <source>
        <dbReference type="SAM" id="MobiDB-lite"/>
    </source>
</evidence>
<dbReference type="EMBL" id="JACHMY010000001">
    <property type="protein sequence ID" value="MBB5834262.1"/>
    <property type="molecule type" value="Genomic_DNA"/>
</dbReference>
<keyword evidence="5 13" id="KW-0418">Kinase</keyword>